<dbReference type="AlphaFoldDB" id="A0AB37D4A0"/>
<dbReference type="InterPro" id="IPR053955">
    <property type="entry name" value="Csm6_CARF"/>
</dbReference>
<evidence type="ECO:0000313" key="4">
    <source>
        <dbReference type="Proteomes" id="UP000427886"/>
    </source>
</evidence>
<sequence length="417" mass="48455">MNLQTLISCVGDTDPIRNFYDSPLLHIARGIRPEKIVIVHSERSQEKHDNIVQALNSIPDYYPEIVTDKRTIKNTDIFLFDKMFEVLSKIIQEYARSEEEIILNLTSATPQIISAMFSINRISGLNVRAYQVATPSNTSNEGIKHNNQQDIQQLIESNKDNRKDYNNRLIEDKAEKFQQLLVRKTFLDLIREYDYEGAVQVISGNDLMLSKKKKGKLHHELDNLIKSIKTQNLLPEVENSEFDVSQKTILNAYLLISLQAKRELNTEVLIRVKNFAEFIVEMYLDKNYNGLIVRYDGKPYLNTEGFEDVILKLQYSLKKAGNELNTDRYLSLPLYAEIIRIIQPDSSLLKLIDKVNGVNTFRNQVAHGFKSINMKNSRVKDLAETCWMLLLIVNDVDEKWRSYFEDKNKVFKEMISY</sequence>
<evidence type="ECO:0000259" key="2">
    <source>
        <dbReference type="Pfam" id="PF22208"/>
    </source>
</evidence>
<evidence type="ECO:0000259" key="1">
    <source>
        <dbReference type="Pfam" id="PF09659"/>
    </source>
</evidence>
<dbReference type="Proteomes" id="UP000427886">
    <property type="component" value="Chromosome"/>
</dbReference>
<feature type="domain" description="Csm6 HEPN" evidence="1">
    <location>
        <begin position="250"/>
        <end position="412"/>
    </location>
</feature>
<accession>A0AB37D4A0</accession>
<dbReference type="Gene3D" id="3.40.50.10770">
    <property type="entry name" value="Hypothetical protein VC1899 like domain (Restriction endonuclease-like)"/>
    <property type="match status" value="1"/>
</dbReference>
<dbReference type="InterPro" id="IPR013489">
    <property type="entry name" value="CRISPR-assoc_prot_Csm6"/>
</dbReference>
<dbReference type="Pfam" id="PF22208">
    <property type="entry name" value="Cas_Csm6_CARF"/>
    <property type="match status" value="1"/>
</dbReference>
<proteinExistence type="predicted"/>
<organism evidence="3 4">
    <name type="scientific">Tetragenococcus halophilus</name>
    <name type="common">Pediococcus halophilus</name>
    <dbReference type="NCBI Taxonomy" id="51669"/>
    <lineage>
        <taxon>Bacteria</taxon>
        <taxon>Bacillati</taxon>
        <taxon>Bacillota</taxon>
        <taxon>Bacilli</taxon>
        <taxon>Lactobacillales</taxon>
        <taxon>Enterococcaceae</taxon>
        <taxon>Tetragenococcus</taxon>
    </lineage>
</organism>
<protein>
    <submittedName>
        <fullName evidence="3">Type III-A CRISPR-associated protein Csm6</fullName>
    </submittedName>
</protein>
<dbReference type="InterPro" id="IPR053941">
    <property type="entry name" value="Csm6_HEPN"/>
</dbReference>
<dbReference type="KEGG" id="tey:GLW17_04825"/>
<evidence type="ECO:0000313" key="3">
    <source>
        <dbReference type="EMBL" id="QGP76197.1"/>
    </source>
</evidence>
<dbReference type="NCBIfam" id="TIGR02672">
    <property type="entry name" value="cas_csm6"/>
    <property type="match status" value="1"/>
</dbReference>
<feature type="domain" description="Csm6 CARF" evidence="2">
    <location>
        <begin position="71"/>
        <end position="168"/>
    </location>
</feature>
<name>A0AB37D4A0_TETHA</name>
<dbReference type="Pfam" id="PF09659">
    <property type="entry name" value="Cas_Csm6_HEPN"/>
    <property type="match status" value="1"/>
</dbReference>
<reference evidence="3 4" key="1">
    <citation type="submission" date="2019-11" db="EMBL/GenBank/DDBJ databases">
        <authorList>
            <person name="Kim E."/>
            <person name="Lee J."/>
            <person name="Jeon K."/>
            <person name="Lee Y."/>
        </authorList>
    </citation>
    <scope>NUCLEOTIDE SEQUENCE [LARGE SCALE GENOMIC DNA]</scope>
    <source>
        <strain evidence="3 4">YJ1</strain>
    </source>
</reference>
<dbReference type="EMBL" id="CP046246">
    <property type="protein sequence ID" value="QGP76197.1"/>
    <property type="molecule type" value="Genomic_DNA"/>
</dbReference>
<gene>
    <name evidence="3" type="primary">csm6</name>
    <name evidence="3" type="ORF">GLW17_04825</name>
</gene>